<organism evidence="1 2">
    <name type="scientific">Protomyces lactucae-debilis</name>
    <dbReference type="NCBI Taxonomy" id="2754530"/>
    <lineage>
        <taxon>Eukaryota</taxon>
        <taxon>Fungi</taxon>
        <taxon>Dikarya</taxon>
        <taxon>Ascomycota</taxon>
        <taxon>Taphrinomycotina</taxon>
        <taxon>Taphrinomycetes</taxon>
        <taxon>Taphrinales</taxon>
        <taxon>Protomycetaceae</taxon>
        <taxon>Protomyces</taxon>
    </lineage>
</organism>
<protein>
    <submittedName>
        <fullName evidence="1">Uncharacterized protein</fullName>
    </submittedName>
</protein>
<keyword evidence="2" id="KW-1185">Reference proteome</keyword>
<dbReference type="EMBL" id="MCFI01000016">
    <property type="protein sequence ID" value="ORY79012.1"/>
    <property type="molecule type" value="Genomic_DNA"/>
</dbReference>
<comment type="caution">
    <text evidence="1">The sequence shown here is derived from an EMBL/GenBank/DDBJ whole genome shotgun (WGS) entry which is preliminary data.</text>
</comment>
<dbReference type="AlphaFoldDB" id="A0A1Y2F553"/>
<gene>
    <name evidence="1" type="ORF">BCR37DRAFT_101166</name>
</gene>
<sequence>MSLAQASSGQAKQVLQTLLKASPAIARPKQHQKPSTAHFTKLLSTDPSTTEIEAALRRYTQAAQPLTERNLSALARHTCFSKQSPETLRKWLEQPVQFGAVQPIKPVARELVRSTAAQVVRTKKGLQEVWRVLAVLAMREPTVAQDLVVLGTTLWALNQVNAPQEELKELAEQIAAQYRANKQLTDIKAEEMDTAAAWRCQLDYTPLSKVLTKVDSFGLSVEVEGMLKKLQKTLDQEMGVWRSINGSIGRRWEDYLA</sequence>
<dbReference type="GeneID" id="63782455"/>
<reference evidence="1 2" key="1">
    <citation type="submission" date="2016-07" db="EMBL/GenBank/DDBJ databases">
        <title>Pervasive Adenine N6-methylation of Active Genes in Fungi.</title>
        <authorList>
            <consortium name="DOE Joint Genome Institute"/>
            <person name="Mondo S.J."/>
            <person name="Dannebaum R.O."/>
            <person name="Kuo R.C."/>
            <person name="Labutti K."/>
            <person name="Haridas S."/>
            <person name="Kuo A."/>
            <person name="Salamov A."/>
            <person name="Ahrendt S.R."/>
            <person name="Lipzen A."/>
            <person name="Sullivan W."/>
            <person name="Andreopoulos W.B."/>
            <person name="Clum A."/>
            <person name="Lindquist E."/>
            <person name="Daum C."/>
            <person name="Ramamoorthy G.K."/>
            <person name="Gryganskyi A."/>
            <person name="Culley D."/>
            <person name="Magnuson J.K."/>
            <person name="James T.Y."/>
            <person name="O'Malley M.A."/>
            <person name="Stajich J.E."/>
            <person name="Spatafora J.W."/>
            <person name="Visel A."/>
            <person name="Grigoriev I.V."/>
        </authorList>
    </citation>
    <scope>NUCLEOTIDE SEQUENCE [LARGE SCALE GENOMIC DNA]</scope>
    <source>
        <strain evidence="1 2">12-1054</strain>
    </source>
</reference>
<dbReference type="RefSeq" id="XP_040723644.1">
    <property type="nucleotide sequence ID" value="XM_040865856.1"/>
</dbReference>
<evidence type="ECO:0000313" key="1">
    <source>
        <dbReference type="EMBL" id="ORY79012.1"/>
    </source>
</evidence>
<evidence type="ECO:0000313" key="2">
    <source>
        <dbReference type="Proteomes" id="UP000193685"/>
    </source>
</evidence>
<proteinExistence type="predicted"/>
<name>A0A1Y2F553_PROLT</name>
<dbReference type="Proteomes" id="UP000193685">
    <property type="component" value="Unassembled WGS sequence"/>
</dbReference>
<accession>A0A1Y2F553</accession>